<keyword evidence="2" id="KW-1185">Reference proteome</keyword>
<gene>
    <name evidence="1" type="ORF">BD626DRAFT_567167</name>
</gene>
<evidence type="ECO:0000313" key="1">
    <source>
        <dbReference type="EMBL" id="TRM65243.1"/>
    </source>
</evidence>
<protein>
    <submittedName>
        <fullName evidence="1">Uncharacterized protein</fullName>
    </submittedName>
</protein>
<comment type="caution">
    <text evidence="1">The sequence shown here is derived from an EMBL/GenBank/DDBJ whole genome shotgun (WGS) entry which is preliminary data.</text>
</comment>
<evidence type="ECO:0000313" key="2">
    <source>
        <dbReference type="Proteomes" id="UP000320762"/>
    </source>
</evidence>
<sequence>MPRSCDCPAEDVLKAPPPSALAAEVRAHINLLLGIQLAIYEPPEACAMSPCGEPLTIHFEGNKALTQPRTLGDHTTAGGLHAPAPRKAICESLRRRACDCPAGDMLKSPPPSSTHPILDVLIVELAVLAAIDDVGLGRSFHGTHTHAAAKTTTLLSCTEHDAVALAVLVDELSIARTTNKMTLAARCGRRLQATTSTA</sequence>
<reference evidence="1 2" key="1">
    <citation type="journal article" date="2019" name="New Phytol.">
        <title>Comparative genomics reveals unique wood-decay strategies and fruiting body development in the Schizophyllaceae.</title>
        <authorList>
            <person name="Almasi E."/>
            <person name="Sahu N."/>
            <person name="Krizsan K."/>
            <person name="Balint B."/>
            <person name="Kovacs G.M."/>
            <person name="Kiss B."/>
            <person name="Cseklye J."/>
            <person name="Drula E."/>
            <person name="Henrissat B."/>
            <person name="Nagy I."/>
            <person name="Chovatia M."/>
            <person name="Adam C."/>
            <person name="LaButti K."/>
            <person name="Lipzen A."/>
            <person name="Riley R."/>
            <person name="Grigoriev I.V."/>
            <person name="Nagy L.G."/>
        </authorList>
    </citation>
    <scope>NUCLEOTIDE SEQUENCE [LARGE SCALE GENOMIC DNA]</scope>
    <source>
        <strain evidence="1 2">NL-1724</strain>
    </source>
</reference>
<dbReference type="AlphaFoldDB" id="A0A550CKF0"/>
<organism evidence="1 2">
    <name type="scientific">Schizophyllum amplum</name>
    <dbReference type="NCBI Taxonomy" id="97359"/>
    <lineage>
        <taxon>Eukaryota</taxon>
        <taxon>Fungi</taxon>
        <taxon>Dikarya</taxon>
        <taxon>Basidiomycota</taxon>
        <taxon>Agaricomycotina</taxon>
        <taxon>Agaricomycetes</taxon>
        <taxon>Agaricomycetidae</taxon>
        <taxon>Agaricales</taxon>
        <taxon>Schizophyllaceae</taxon>
        <taxon>Schizophyllum</taxon>
    </lineage>
</organism>
<name>A0A550CKF0_9AGAR</name>
<proteinExistence type="predicted"/>
<dbReference type="Proteomes" id="UP000320762">
    <property type="component" value="Unassembled WGS sequence"/>
</dbReference>
<accession>A0A550CKF0</accession>
<dbReference type="EMBL" id="VDMD01000005">
    <property type="protein sequence ID" value="TRM65243.1"/>
    <property type="molecule type" value="Genomic_DNA"/>
</dbReference>